<evidence type="ECO:0000259" key="6">
    <source>
        <dbReference type="PROSITE" id="PS51036"/>
    </source>
</evidence>
<dbReference type="OMA" id="EVAPNQC"/>
<protein>
    <recommendedName>
        <fullName evidence="10">AN1-type zinc finger protein 6</fullName>
    </recommendedName>
</protein>
<dbReference type="InterPro" id="IPR050652">
    <property type="entry name" value="AN1_A20_ZnFinger"/>
</dbReference>
<reference evidence="8" key="1">
    <citation type="submission" date="2022-11" db="UniProtKB">
        <authorList>
            <consortium name="EnsemblMetazoa"/>
        </authorList>
    </citation>
    <scope>IDENTIFICATION</scope>
</reference>
<dbReference type="Pfam" id="PF01754">
    <property type="entry name" value="zf-A20"/>
    <property type="match status" value="1"/>
</dbReference>
<dbReference type="SMART" id="SM00259">
    <property type="entry name" value="ZnF_A20"/>
    <property type="match status" value="1"/>
</dbReference>
<dbReference type="InterPro" id="IPR002653">
    <property type="entry name" value="Znf_A20"/>
</dbReference>
<keyword evidence="3" id="KW-0862">Zinc</keyword>
<dbReference type="OrthoDB" id="428577at2759"/>
<feature type="compositionally biased region" description="Low complexity" evidence="5">
    <location>
        <begin position="196"/>
        <end position="213"/>
    </location>
</feature>
<keyword evidence="9" id="KW-1185">Reference proteome</keyword>
<dbReference type="SUPFAM" id="SSF118310">
    <property type="entry name" value="AN1-like Zinc finger"/>
    <property type="match status" value="1"/>
</dbReference>
<dbReference type="Gene3D" id="1.20.5.4770">
    <property type="match status" value="1"/>
</dbReference>
<dbReference type="PROSITE" id="PS51039">
    <property type="entry name" value="ZF_AN1"/>
    <property type="match status" value="1"/>
</dbReference>
<evidence type="ECO:0000256" key="2">
    <source>
        <dbReference type="ARBA" id="ARBA00022771"/>
    </source>
</evidence>
<dbReference type="GeneID" id="119729722"/>
<dbReference type="Gene3D" id="4.10.1110.10">
    <property type="entry name" value="AN1-like Zinc finger"/>
    <property type="match status" value="1"/>
</dbReference>
<feature type="domain" description="AN1-type" evidence="7">
    <location>
        <begin position="219"/>
        <end position="265"/>
    </location>
</feature>
<evidence type="ECO:0000256" key="5">
    <source>
        <dbReference type="SAM" id="MobiDB-lite"/>
    </source>
</evidence>
<evidence type="ECO:0008006" key="10">
    <source>
        <dbReference type="Google" id="ProtNLM"/>
    </source>
</evidence>
<evidence type="ECO:0000313" key="9">
    <source>
        <dbReference type="Proteomes" id="UP000887568"/>
    </source>
</evidence>
<evidence type="ECO:0000259" key="7">
    <source>
        <dbReference type="PROSITE" id="PS51039"/>
    </source>
</evidence>
<sequence length="284" mass="31259">MVILVIQQKQRSIEERSHHLKFRKFSSILVDFNIRFFKFYKPILLSGFPVHTHTGCHRVNLIEMDSSKGSDEVAPNQCRNGCGFYGSAATEGMCSKCFKDYQRKKQNSPVQPLGHQTHQASNLSFQGFHGKENEAASSSLIRASNTDASSLITTTTTHTTTTTALSSAASNANERVSAPEVEGATAKSSLDEAELPSCPSPSTSCSDSPSGSDSPDKGKKKKNRCASCRKKVGLTGFECRCGGLFCSIHRYSDKHECQFDYRLHGQEEIRKNNPVIVGEKIQKL</sequence>
<dbReference type="SMART" id="SM00154">
    <property type="entry name" value="ZnF_AN1"/>
    <property type="match status" value="1"/>
</dbReference>
<evidence type="ECO:0000313" key="8">
    <source>
        <dbReference type="EnsemblMetazoa" id="XP_038058350.1"/>
    </source>
</evidence>
<dbReference type="GO" id="GO:0003677">
    <property type="term" value="F:DNA binding"/>
    <property type="evidence" value="ECO:0007669"/>
    <property type="project" value="InterPro"/>
</dbReference>
<feature type="compositionally biased region" description="Low complexity" evidence="5">
    <location>
        <begin position="155"/>
        <end position="172"/>
    </location>
</feature>
<proteinExistence type="predicted"/>
<dbReference type="SUPFAM" id="SSF57716">
    <property type="entry name" value="Glucocorticoid receptor-like (DNA-binding domain)"/>
    <property type="match status" value="1"/>
</dbReference>
<organism evidence="8 9">
    <name type="scientific">Patiria miniata</name>
    <name type="common">Bat star</name>
    <name type="synonym">Asterina miniata</name>
    <dbReference type="NCBI Taxonomy" id="46514"/>
    <lineage>
        <taxon>Eukaryota</taxon>
        <taxon>Metazoa</taxon>
        <taxon>Echinodermata</taxon>
        <taxon>Eleutherozoa</taxon>
        <taxon>Asterozoa</taxon>
        <taxon>Asteroidea</taxon>
        <taxon>Valvatacea</taxon>
        <taxon>Valvatida</taxon>
        <taxon>Asterinidae</taxon>
        <taxon>Patiria</taxon>
    </lineage>
</organism>
<dbReference type="FunFam" id="4.10.1110.10:FF:000001">
    <property type="entry name" value="Zinc finger AN1-type containing 6"/>
    <property type="match status" value="1"/>
</dbReference>
<dbReference type="GO" id="GO:0008270">
    <property type="term" value="F:zinc ion binding"/>
    <property type="evidence" value="ECO:0007669"/>
    <property type="project" value="UniProtKB-KW"/>
</dbReference>
<evidence type="ECO:0000256" key="4">
    <source>
        <dbReference type="PROSITE-ProRule" id="PRU00449"/>
    </source>
</evidence>
<dbReference type="EnsemblMetazoa" id="XM_038202422.1">
    <property type="protein sequence ID" value="XP_038058350.1"/>
    <property type="gene ID" value="LOC119729722"/>
</dbReference>
<evidence type="ECO:0000256" key="1">
    <source>
        <dbReference type="ARBA" id="ARBA00022723"/>
    </source>
</evidence>
<accession>A0A914A3V2</accession>
<name>A0A914A3V2_PATMI</name>
<dbReference type="InterPro" id="IPR000058">
    <property type="entry name" value="Znf_AN1"/>
</dbReference>
<keyword evidence="1" id="KW-0479">Metal-binding</keyword>
<dbReference type="Pfam" id="PF01428">
    <property type="entry name" value="zf-AN1"/>
    <property type="match status" value="1"/>
</dbReference>
<dbReference type="RefSeq" id="XP_038058350.1">
    <property type="nucleotide sequence ID" value="XM_038202422.1"/>
</dbReference>
<dbReference type="InterPro" id="IPR035896">
    <property type="entry name" value="AN1-like_Znf"/>
</dbReference>
<feature type="domain" description="A20-type" evidence="6">
    <location>
        <begin position="72"/>
        <end position="106"/>
    </location>
</feature>
<feature type="region of interest" description="Disordered" evidence="5">
    <location>
        <begin position="155"/>
        <end position="222"/>
    </location>
</feature>
<dbReference type="Proteomes" id="UP000887568">
    <property type="component" value="Unplaced"/>
</dbReference>
<evidence type="ECO:0000256" key="3">
    <source>
        <dbReference type="ARBA" id="ARBA00022833"/>
    </source>
</evidence>
<dbReference type="PROSITE" id="PS51036">
    <property type="entry name" value="ZF_A20"/>
    <property type="match status" value="1"/>
</dbReference>
<keyword evidence="2 4" id="KW-0863">Zinc-finger</keyword>
<dbReference type="AlphaFoldDB" id="A0A914A3V2"/>
<dbReference type="PANTHER" id="PTHR10634:SF149">
    <property type="entry name" value="AN1-TYPE DOMAIN-CONTAINING PROTEIN-RELATED"/>
    <property type="match status" value="1"/>
</dbReference>
<dbReference type="PANTHER" id="PTHR10634">
    <property type="entry name" value="AN1-TYPE ZINC FINGER PROTEIN"/>
    <property type="match status" value="1"/>
</dbReference>